<proteinExistence type="predicted"/>
<dbReference type="AlphaFoldDB" id="A0A059A4J5"/>
<reference evidence="1" key="1">
    <citation type="submission" date="2013-07" db="EMBL/GenBank/DDBJ databases">
        <title>The genome of Eucalyptus grandis.</title>
        <authorList>
            <person name="Schmutz J."/>
            <person name="Hayes R."/>
            <person name="Myburg A."/>
            <person name="Tuskan G."/>
            <person name="Grattapaglia D."/>
            <person name="Rokhsar D.S."/>
        </authorList>
    </citation>
    <scope>NUCLEOTIDE SEQUENCE</scope>
    <source>
        <tissue evidence="1">Leaf extractions</tissue>
    </source>
</reference>
<dbReference type="Gramene" id="KCW48738">
    <property type="protein sequence ID" value="KCW48738"/>
    <property type="gene ID" value="EUGRSUZ_K02374"/>
</dbReference>
<accession>A0A059A4J5</accession>
<evidence type="ECO:0000313" key="1">
    <source>
        <dbReference type="EMBL" id="KCW48738.1"/>
    </source>
</evidence>
<name>A0A059A4J5_EUCGR</name>
<sequence length="109" mass="12167">MRRRERNVGSATPSEAHSSLLAERLQPAMPHPRAGRARLVGSGGLCTPCSVCFYALMSVSECFKAIESKFLVFVILRSWSEFLTLLIPPCFLSEMQLGSCMTFRIILKK</sequence>
<organism evidence="1">
    <name type="scientific">Eucalyptus grandis</name>
    <name type="common">Flooded gum</name>
    <dbReference type="NCBI Taxonomy" id="71139"/>
    <lineage>
        <taxon>Eukaryota</taxon>
        <taxon>Viridiplantae</taxon>
        <taxon>Streptophyta</taxon>
        <taxon>Embryophyta</taxon>
        <taxon>Tracheophyta</taxon>
        <taxon>Spermatophyta</taxon>
        <taxon>Magnoliopsida</taxon>
        <taxon>eudicotyledons</taxon>
        <taxon>Gunneridae</taxon>
        <taxon>Pentapetalae</taxon>
        <taxon>rosids</taxon>
        <taxon>malvids</taxon>
        <taxon>Myrtales</taxon>
        <taxon>Myrtaceae</taxon>
        <taxon>Myrtoideae</taxon>
        <taxon>Eucalypteae</taxon>
        <taxon>Eucalyptus</taxon>
    </lineage>
</organism>
<dbReference type="InParanoid" id="A0A059A4J5"/>
<protein>
    <submittedName>
        <fullName evidence="1">Uncharacterized protein</fullName>
    </submittedName>
</protein>
<dbReference type="EMBL" id="KK198763">
    <property type="protein sequence ID" value="KCW48738.1"/>
    <property type="molecule type" value="Genomic_DNA"/>
</dbReference>
<gene>
    <name evidence="1" type="ORF">EUGRSUZ_K02374</name>
</gene>